<evidence type="ECO:0000313" key="2">
    <source>
        <dbReference type="Proteomes" id="UP000018620"/>
    </source>
</evidence>
<evidence type="ECO:0000313" key="1">
    <source>
        <dbReference type="EMBL" id="AGZ17715.1"/>
    </source>
</evidence>
<protein>
    <submittedName>
        <fullName evidence="1">Hyphothetical protein</fullName>
    </submittedName>
</protein>
<dbReference type="Proteomes" id="UP000018620">
    <property type="component" value="Segment"/>
</dbReference>
<dbReference type="RefSeq" id="YP_008857457.1">
    <property type="nucleotide sequence ID" value="NC_022968.1"/>
</dbReference>
<organism evidence="1 2">
    <name type="scientific">Escherichia phage 4MG</name>
    <dbReference type="NCBI Taxonomy" id="1391428"/>
    <lineage>
        <taxon>Viruses</taxon>
        <taxon>Duplodnaviria</taxon>
        <taxon>Heunggongvirae</taxon>
        <taxon>Uroviricota</taxon>
        <taxon>Caudoviricetes</taxon>
        <taxon>Vequintavirinae</taxon>
        <taxon>Seunavirus</taxon>
        <taxon>Seunavirus 4MG</taxon>
    </lineage>
</organism>
<reference evidence="1 2" key="1">
    <citation type="journal article" date="2014" name="Arch. Virol.">
        <title>Complete genome sequence of enterobacteria phage 4MG, a new member of the subgroup "PVP-SE1-like phage" of the "rV5-like viruses".</title>
        <authorList>
            <person name="Kim M."/>
            <person name="Heu S."/>
            <person name="Ryu S."/>
        </authorList>
    </citation>
    <scope>NUCLEOTIDE SEQUENCE [LARGE SCALE GENOMIC DNA]</scope>
</reference>
<sequence length="87" mass="9625">MYEEMLGRPASAPEKKMLDAGFIPDIKFGQKVSTTSMGRLVIGKVDGIVLFAIPHFPGAPGAQLAWCFRIEGLDHFLPQKFLHPVEE</sequence>
<dbReference type="EMBL" id="KF550303">
    <property type="protein sequence ID" value="AGZ17715.1"/>
    <property type="molecule type" value="Genomic_DNA"/>
</dbReference>
<gene>
    <name evidence="1" type="ORF">4MG_241</name>
</gene>
<dbReference type="KEGG" id="vg:17776491"/>
<proteinExistence type="predicted"/>
<keyword evidence="2" id="KW-1185">Reference proteome</keyword>
<accession>V5KSQ5</accession>
<dbReference type="OrthoDB" id="27308at10239"/>
<name>V5KSQ5_9CAUD</name>